<reference evidence="21 22" key="1">
    <citation type="journal article" date="2019" name="Nat. Med.">
        <title>A library of human gut bacterial isolates paired with longitudinal multiomics data enables mechanistic microbiome research.</title>
        <authorList>
            <person name="Poyet M."/>
            <person name="Groussin M."/>
            <person name="Gibbons S.M."/>
            <person name="Avila-Pacheco J."/>
            <person name="Jiang X."/>
            <person name="Kearney S.M."/>
            <person name="Perrotta A.R."/>
            <person name="Berdy B."/>
            <person name="Zhao S."/>
            <person name="Lieberman T.D."/>
            <person name="Swanson P.K."/>
            <person name="Smith M."/>
            <person name="Roesemann S."/>
            <person name="Alexander J.E."/>
            <person name="Rich S.A."/>
            <person name="Livny J."/>
            <person name="Vlamakis H."/>
            <person name="Clish C."/>
            <person name="Bullock K."/>
            <person name="Deik A."/>
            <person name="Scott J."/>
            <person name="Pierce K.A."/>
            <person name="Xavier R.J."/>
            <person name="Alm E.J."/>
        </authorList>
    </citation>
    <scope>NUCLEOTIDE SEQUENCE [LARGE SCALE GENOMIC DNA]</scope>
    <source>
        <strain evidence="21 22">BIOML-A1</strain>
    </source>
</reference>
<comment type="catalytic activity">
    <reaction evidence="18">
        <text>N(6)-carboxybiotinyl-L-lysyl-[protein] + acetyl-CoA = N(6)-biotinyl-L-lysyl-[protein] + malonyl-CoA</text>
        <dbReference type="Rhea" id="RHEA:54728"/>
        <dbReference type="Rhea" id="RHEA-COMP:10505"/>
        <dbReference type="Rhea" id="RHEA-COMP:10506"/>
        <dbReference type="ChEBI" id="CHEBI:57288"/>
        <dbReference type="ChEBI" id="CHEBI:57384"/>
        <dbReference type="ChEBI" id="CHEBI:83144"/>
        <dbReference type="ChEBI" id="CHEBI:83145"/>
        <dbReference type="EC" id="2.1.3.15"/>
    </reaction>
</comment>
<dbReference type="SUPFAM" id="SSF52096">
    <property type="entry name" value="ClpP/crotonase"/>
    <property type="match status" value="2"/>
</dbReference>
<evidence type="ECO:0000256" key="5">
    <source>
        <dbReference type="ARBA" id="ARBA00010284"/>
    </source>
</evidence>
<dbReference type="GO" id="GO:0006633">
    <property type="term" value="P:fatty acid biosynthetic process"/>
    <property type="evidence" value="ECO:0007669"/>
    <property type="project" value="UniProtKB-KW"/>
</dbReference>
<keyword evidence="14" id="KW-0067">ATP-binding</keyword>
<dbReference type="InterPro" id="IPR001095">
    <property type="entry name" value="Acetyl_CoA_COase_a_su"/>
</dbReference>
<comment type="caution">
    <text evidence="21">The sequence shown here is derived from an EMBL/GenBank/DDBJ whole genome shotgun (WGS) entry which is preliminary data.</text>
</comment>
<dbReference type="Gene3D" id="3.90.226.10">
    <property type="entry name" value="2-enoyl-CoA Hydratase, Chain A, domain 1"/>
    <property type="match status" value="2"/>
</dbReference>
<keyword evidence="10" id="KW-0444">Lipid biosynthesis</keyword>
<dbReference type="GO" id="GO:0016743">
    <property type="term" value="F:carboxyl- or carbamoyltransferase activity"/>
    <property type="evidence" value="ECO:0007669"/>
    <property type="project" value="InterPro"/>
</dbReference>
<keyword evidence="11 21" id="KW-0808">Transferase</keyword>
<dbReference type="UniPathway" id="UPA00655">
    <property type="reaction ID" value="UER00711"/>
</dbReference>
<protein>
    <recommendedName>
        <fullName evidence="8">Acetyl-coenzyme A carboxylase carboxyl transferase subunits beta/alpha</fullName>
        <ecNumber evidence="7">2.1.3.15</ecNumber>
    </recommendedName>
</protein>
<dbReference type="PANTHER" id="PTHR42853">
    <property type="entry name" value="ACETYL-COENZYME A CARBOXYLASE CARBOXYL TRANSFERASE SUBUNIT ALPHA"/>
    <property type="match status" value="1"/>
</dbReference>
<keyword evidence="13" id="KW-0276">Fatty acid metabolism</keyword>
<dbReference type="GO" id="GO:0005524">
    <property type="term" value="F:ATP binding"/>
    <property type="evidence" value="ECO:0007669"/>
    <property type="project" value="UniProtKB-KW"/>
</dbReference>
<dbReference type="InterPro" id="IPR000438">
    <property type="entry name" value="Acetyl_CoA_COase_Trfase_b_su"/>
</dbReference>
<evidence type="ECO:0000256" key="3">
    <source>
        <dbReference type="ARBA" id="ARBA00004956"/>
    </source>
</evidence>
<evidence type="ECO:0000256" key="11">
    <source>
        <dbReference type="ARBA" id="ARBA00022679"/>
    </source>
</evidence>
<evidence type="ECO:0000313" key="21">
    <source>
        <dbReference type="EMBL" id="MTR87018.1"/>
    </source>
</evidence>
<evidence type="ECO:0000256" key="1">
    <source>
        <dbReference type="ARBA" id="ARBA00001947"/>
    </source>
</evidence>
<evidence type="ECO:0000256" key="18">
    <source>
        <dbReference type="ARBA" id="ARBA00049152"/>
    </source>
</evidence>
<dbReference type="InterPro" id="IPR011762">
    <property type="entry name" value="COA_CT_N"/>
</dbReference>
<comment type="subunit">
    <text evidence="6">Acetyl-CoA carboxylase is a heterotetramer composed of biotin carboxyl carrier protein (AccB), biotin carboxylase (AccC) and two subunits of ACCase subunit beta/alpha.</text>
</comment>
<dbReference type="InterPro" id="IPR011763">
    <property type="entry name" value="COA_CT_C"/>
</dbReference>
<evidence type="ECO:0000256" key="14">
    <source>
        <dbReference type="ARBA" id="ARBA00022840"/>
    </source>
</evidence>
<evidence type="ECO:0000256" key="12">
    <source>
        <dbReference type="ARBA" id="ARBA00022741"/>
    </source>
</evidence>
<comment type="similarity">
    <text evidence="5">In the N-terminal section; belongs to the AccD/PCCB family.</text>
</comment>
<organism evidence="21 22">
    <name type="scientific">Roseburia intestinalis</name>
    <dbReference type="NCBI Taxonomy" id="166486"/>
    <lineage>
        <taxon>Bacteria</taxon>
        <taxon>Bacillati</taxon>
        <taxon>Bacillota</taxon>
        <taxon>Clostridia</taxon>
        <taxon>Lachnospirales</taxon>
        <taxon>Lachnospiraceae</taxon>
        <taxon>Roseburia</taxon>
    </lineage>
</organism>
<evidence type="ECO:0000256" key="4">
    <source>
        <dbReference type="ARBA" id="ARBA00006276"/>
    </source>
</evidence>
<feature type="domain" description="CoA carboxyltransferase C-terminal" evidence="20">
    <location>
        <begin position="239"/>
        <end position="478"/>
    </location>
</feature>
<dbReference type="GO" id="GO:0003989">
    <property type="term" value="F:acetyl-CoA carboxylase activity"/>
    <property type="evidence" value="ECO:0007669"/>
    <property type="project" value="InterPro"/>
</dbReference>
<evidence type="ECO:0000259" key="20">
    <source>
        <dbReference type="PROSITE" id="PS50989"/>
    </source>
</evidence>
<evidence type="ECO:0000259" key="19">
    <source>
        <dbReference type="PROSITE" id="PS50980"/>
    </source>
</evidence>
<evidence type="ECO:0000256" key="6">
    <source>
        <dbReference type="ARBA" id="ARBA00011664"/>
    </source>
</evidence>
<evidence type="ECO:0000256" key="7">
    <source>
        <dbReference type="ARBA" id="ARBA00011883"/>
    </source>
</evidence>
<keyword evidence="9" id="KW-0963">Cytoplasm</keyword>
<name>A0A6L6L9F0_9FIRM</name>
<evidence type="ECO:0000256" key="8">
    <source>
        <dbReference type="ARBA" id="ARBA00018312"/>
    </source>
</evidence>
<feature type="domain" description="CoA carboxyltransferase N-terminal" evidence="19">
    <location>
        <begin position="1"/>
        <end position="237"/>
    </location>
</feature>
<dbReference type="GO" id="GO:2001295">
    <property type="term" value="P:malonyl-CoA biosynthetic process"/>
    <property type="evidence" value="ECO:0007669"/>
    <property type="project" value="UniProtKB-UniPathway"/>
</dbReference>
<comment type="subcellular location">
    <subcellularLocation>
        <location evidence="2">Cytoplasm</location>
    </subcellularLocation>
</comment>
<dbReference type="EMBL" id="WNAJ01000036">
    <property type="protein sequence ID" value="MTR87018.1"/>
    <property type="molecule type" value="Genomic_DNA"/>
</dbReference>
<evidence type="ECO:0000256" key="10">
    <source>
        <dbReference type="ARBA" id="ARBA00022516"/>
    </source>
</evidence>
<gene>
    <name evidence="21" type="primary">accA</name>
    <name evidence="21" type="ORF">GMD50_18695</name>
</gene>
<evidence type="ECO:0000256" key="15">
    <source>
        <dbReference type="ARBA" id="ARBA00023098"/>
    </source>
</evidence>
<keyword evidence="15" id="KW-0443">Lipid metabolism</keyword>
<dbReference type="EC" id="2.1.3.15" evidence="7"/>
<comment type="similarity">
    <text evidence="4">In the C-terminal section; belongs to the AccA family.</text>
</comment>
<comment type="function">
    <text evidence="17">Component of the acetyl coenzyme A carboxylase (ACC) complex. Biotin carboxylase (BC) catalyzes the carboxylation of biotin on its carrier protein (BCCP) and then the CO(2) group is transferred by the transcarboxylase to acetyl-CoA to form malonyl-CoA.</text>
</comment>
<keyword evidence="16" id="KW-0275">Fatty acid biosynthesis</keyword>
<dbReference type="PRINTS" id="PR01070">
    <property type="entry name" value="ACCCTRFRASEB"/>
</dbReference>
<evidence type="ECO:0000256" key="9">
    <source>
        <dbReference type="ARBA" id="ARBA00022490"/>
    </source>
</evidence>
<dbReference type="AlphaFoldDB" id="A0A6L6L9F0"/>
<dbReference type="GO" id="GO:0009317">
    <property type="term" value="C:acetyl-CoA carboxylase complex"/>
    <property type="evidence" value="ECO:0007669"/>
    <property type="project" value="InterPro"/>
</dbReference>
<dbReference type="NCBIfam" id="NF041504">
    <property type="entry name" value="AccA_sub"/>
    <property type="match status" value="1"/>
</dbReference>
<evidence type="ECO:0000313" key="22">
    <source>
        <dbReference type="Proteomes" id="UP000478483"/>
    </source>
</evidence>
<accession>A0A6L6L9F0</accession>
<dbReference type="NCBIfam" id="TIGR00513">
    <property type="entry name" value="accA"/>
    <property type="match status" value="1"/>
</dbReference>
<evidence type="ECO:0000256" key="16">
    <source>
        <dbReference type="ARBA" id="ARBA00023160"/>
    </source>
</evidence>
<evidence type="ECO:0000256" key="17">
    <source>
        <dbReference type="ARBA" id="ARBA00025280"/>
    </source>
</evidence>
<dbReference type="PROSITE" id="PS50980">
    <property type="entry name" value="COA_CT_NTER"/>
    <property type="match status" value="1"/>
</dbReference>
<dbReference type="Proteomes" id="UP000478483">
    <property type="component" value="Unassembled WGS sequence"/>
</dbReference>
<dbReference type="InterPro" id="IPR029045">
    <property type="entry name" value="ClpP/crotonase-like_dom_sf"/>
</dbReference>
<proteinExistence type="inferred from homology"/>
<comment type="pathway">
    <text evidence="3">Lipid metabolism; malonyl-CoA biosynthesis; malonyl-CoA from acetyl-CoA: step 1/1.</text>
</comment>
<sequence length="506" mass="56408">MRFHAKKRIVSLADKNSFREWDVNTKWSNPLNDDMYARKLVTTADKHKLDDAIITGEININGEHLAIGVMDSRFMMASMGHIVGERVTSLFERATKKKLPVILFCCSGGARMQEGIISLMQMEKTAAAVKLHSDAGGLYISVLTNPTMGGVTASFATLADIVLAEKGAMIGFAGARVIEQNTGKKLPNGFQTAEFQKEHGFVDMIIERADLRDTLSYFLKLHQKKASLHSGEKKVPEVYVNKRLAQKTAWERVMIARSMNRPTSKDYIDQLFQKFTELSGDRISSDDCAIVGGVAYFRGCPVTVIGHQKGKGSVEAALYRNWGMPLPQGYRKVMRLAKQAEKFHRPIIFFIDTIGAACGQEAEERGQGVVIANVLQEMSTLKVPILSIVIGEGGSGGALALGVGNEVWMLENAVYSVLTPESYASILWKDSSKAQQAAMQMKLEASDLYELGIIDKIIYEEEPVTRDNMEMVCRELENEMITFLMKYLKKTPAGVAKERYRKFRKY</sequence>
<dbReference type="PANTHER" id="PTHR42853:SF3">
    <property type="entry name" value="ACETYL-COENZYME A CARBOXYLASE CARBOXYL TRANSFERASE SUBUNIT ALPHA, CHLOROPLASTIC"/>
    <property type="match status" value="1"/>
</dbReference>
<evidence type="ECO:0000256" key="2">
    <source>
        <dbReference type="ARBA" id="ARBA00004496"/>
    </source>
</evidence>
<evidence type="ECO:0000256" key="13">
    <source>
        <dbReference type="ARBA" id="ARBA00022832"/>
    </source>
</evidence>
<dbReference type="Pfam" id="PF03255">
    <property type="entry name" value="ACCA"/>
    <property type="match status" value="1"/>
</dbReference>
<dbReference type="PROSITE" id="PS50989">
    <property type="entry name" value="COA_CT_CTER"/>
    <property type="match status" value="1"/>
</dbReference>
<comment type="cofactor">
    <cofactor evidence="1">
        <name>Zn(2+)</name>
        <dbReference type="ChEBI" id="CHEBI:29105"/>
    </cofactor>
</comment>
<keyword evidence="12" id="KW-0547">Nucleotide-binding</keyword>